<proteinExistence type="predicted"/>
<dbReference type="EMBL" id="VSSQ01088729">
    <property type="protein sequence ID" value="MPN35262.1"/>
    <property type="molecule type" value="Genomic_DNA"/>
</dbReference>
<sequence length="113" mass="12279">MFHPRVRLLAVGQDAGIQILSHQGKEDVGVHLLYLMPVIGQCGFAAGNLAQHAKQMQLADGEPMAQHRLGWKIHHLIKPLVDHFPGERIEIAFGRSIEQVTGGGRGTADDGSQ</sequence>
<reference evidence="1" key="1">
    <citation type="submission" date="2019-08" db="EMBL/GenBank/DDBJ databases">
        <authorList>
            <person name="Kucharzyk K."/>
            <person name="Murdoch R.W."/>
            <person name="Higgins S."/>
            <person name="Loffler F."/>
        </authorList>
    </citation>
    <scope>NUCLEOTIDE SEQUENCE</scope>
</reference>
<accession>A0A645HA58</accession>
<organism evidence="1">
    <name type="scientific">bioreactor metagenome</name>
    <dbReference type="NCBI Taxonomy" id="1076179"/>
    <lineage>
        <taxon>unclassified sequences</taxon>
        <taxon>metagenomes</taxon>
        <taxon>ecological metagenomes</taxon>
    </lineage>
</organism>
<protein>
    <submittedName>
        <fullName evidence="1">Uncharacterized protein</fullName>
    </submittedName>
</protein>
<dbReference type="AlphaFoldDB" id="A0A645HA58"/>
<evidence type="ECO:0000313" key="1">
    <source>
        <dbReference type="EMBL" id="MPN35262.1"/>
    </source>
</evidence>
<name>A0A645HA58_9ZZZZ</name>
<comment type="caution">
    <text evidence="1">The sequence shown here is derived from an EMBL/GenBank/DDBJ whole genome shotgun (WGS) entry which is preliminary data.</text>
</comment>
<gene>
    <name evidence="1" type="ORF">SDC9_182759</name>
</gene>